<proteinExistence type="predicted"/>
<dbReference type="AlphaFoldDB" id="A0A140GRK9"/>
<sequence>MNFEKILNHLKIYIDEFFEAIYGSKTNENDIKFSYSYRLELYTFFENIKKDFELFEKLNINFNKDVLKTIIITRAEEFIDINSFNDRAIDYFLEKILNGSDIYSNECFLRDLLIEKCKSISNIAIFNIKKSIHTFDNNSPTKKLLNKMKSEYIIASNILANKYYINVKELDSINFNKVDKVLDFSEGDFCVCKQI</sequence>
<dbReference type="RefSeq" id="WP_061429760.1">
    <property type="nucleotide sequence ID" value="NZ_CATNZX010000001.1"/>
</dbReference>
<dbReference type="EMBL" id="CP013615">
    <property type="protein sequence ID" value="AMN31168.1"/>
    <property type="molecule type" value="Genomic_DNA"/>
</dbReference>
<evidence type="ECO:0000313" key="1">
    <source>
        <dbReference type="EMBL" id="AMN31168.1"/>
    </source>
</evidence>
<accession>A0A140GRK9</accession>
<keyword evidence="1" id="KW-0614">Plasmid</keyword>
<evidence type="ECO:0000313" key="2">
    <source>
        <dbReference type="Proteomes" id="UP000070260"/>
    </source>
</evidence>
<dbReference type="PATRIC" id="fig|1502.177.peg.3460"/>
<gene>
    <name evidence="1" type="ORF">JFP838_pA0252</name>
</gene>
<name>A0A140GRK9_CLOPF</name>
<protein>
    <submittedName>
        <fullName evidence="1">Uncharacterized protein</fullName>
    </submittedName>
</protein>
<geneLocation type="plasmid" evidence="1 2">
    <name>pJFP838A</name>
</geneLocation>
<organism evidence="1 2">
    <name type="scientific">Clostridium perfringens</name>
    <dbReference type="NCBI Taxonomy" id="1502"/>
    <lineage>
        <taxon>Bacteria</taxon>
        <taxon>Bacillati</taxon>
        <taxon>Bacillota</taxon>
        <taxon>Clostridia</taxon>
        <taxon>Eubacteriales</taxon>
        <taxon>Clostridiaceae</taxon>
        <taxon>Clostridium</taxon>
    </lineage>
</organism>
<dbReference type="Proteomes" id="UP000070260">
    <property type="component" value="Plasmid pJFP838A"/>
</dbReference>
<reference evidence="1 2" key="1">
    <citation type="journal article" date="2016" name="PLoS ONE">
        <title>Plasmid Characterization and Chromosome Analysis of Two netF+ Clostridium perfringens Isolates Associated with Foal and Canine Necrotizing Enteritis.</title>
        <authorList>
            <person name="Mehdizadeh Gohari I."/>
            <person name="Kropinski A.M."/>
            <person name="Weese S.J."/>
            <person name="Parreira V.R."/>
            <person name="Whitehead A.E."/>
            <person name="Boerlin P."/>
            <person name="Prescott J.F."/>
        </authorList>
    </citation>
    <scope>NUCLEOTIDE SEQUENCE [LARGE SCALE GENOMIC DNA]</scope>
    <source>
        <strain evidence="1 2">JP838</strain>
        <plasmid evidence="2">Plasmid pJFP838A</plasmid>
    </source>
</reference>